<dbReference type="CDD" id="cd05233">
    <property type="entry name" value="SDR_c"/>
    <property type="match status" value="1"/>
</dbReference>
<evidence type="ECO:0000313" key="3">
    <source>
        <dbReference type="Proteomes" id="UP000806528"/>
    </source>
</evidence>
<name>A0ABR9PAI3_9ACTN</name>
<protein>
    <submittedName>
        <fullName evidence="2">SDR family oxidoreductase</fullName>
    </submittedName>
</protein>
<evidence type="ECO:0000313" key="2">
    <source>
        <dbReference type="EMBL" id="MBE3000839.1"/>
    </source>
</evidence>
<dbReference type="InterPro" id="IPR002347">
    <property type="entry name" value="SDR_fam"/>
</dbReference>
<dbReference type="PRINTS" id="PR00080">
    <property type="entry name" value="SDRFAMILY"/>
</dbReference>
<dbReference type="InterPro" id="IPR020904">
    <property type="entry name" value="Sc_DH/Rdtase_CS"/>
</dbReference>
<dbReference type="SUPFAM" id="SSF51735">
    <property type="entry name" value="NAD(P)-binding Rossmann-fold domains"/>
    <property type="match status" value="1"/>
</dbReference>
<dbReference type="Pfam" id="PF13561">
    <property type="entry name" value="adh_short_C2"/>
    <property type="match status" value="1"/>
</dbReference>
<dbReference type="PANTHER" id="PTHR42760">
    <property type="entry name" value="SHORT-CHAIN DEHYDROGENASES/REDUCTASES FAMILY MEMBER"/>
    <property type="match status" value="1"/>
</dbReference>
<dbReference type="RefSeq" id="WP_193123439.1">
    <property type="nucleotide sequence ID" value="NZ_JADBGI010000018.1"/>
</dbReference>
<sequence length="245" mass="25084">MSSDTVRTVVVTGGGTGIGRAVAEHFAVAGEQVHVVGRRTEVLERVAAGHPAGRVRVHTADLTRDEDVLRLAGELADTTVDVLVNNAGGTVPPAGDGLEAAFDAFRRTLDANLLSAMMLTEALWPRLRRPGGRVVSIGSIAANRGAGAYGAAKAGLVGWSHGLSARGGADGITANVVSPGYVQDTEFFNEQGRSTRHDTLVGQTLVGRAGVPADIASAVAHLASPEASWITGQVVDVNGGALLGR</sequence>
<keyword evidence="3" id="KW-1185">Reference proteome</keyword>
<accession>A0ABR9PAI3</accession>
<dbReference type="PROSITE" id="PS00061">
    <property type="entry name" value="ADH_SHORT"/>
    <property type="match status" value="1"/>
</dbReference>
<dbReference type="InterPro" id="IPR036291">
    <property type="entry name" value="NAD(P)-bd_dom_sf"/>
</dbReference>
<dbReference type="Gene3D" id="3.40.50.720">
    <property type="entry name" value="NAD(P)-binding Rossmann-like Domain"/>
    <property type="match status" value="1"/>
</dbReference>
<proteinExistence type="inferred from homology"/>
<evidence type="ECO:0000256" key="1">
    <source>
        <dbReference type="ARBA" id="ARBA00006484"/>
    </source>
</evidence>
<dbReference type="Proteomes" id="UP000806528">
    <property type="component" value="Unassembled WGS sequence"/>
</dbReference>
<dbReference type="EMBL" id="JADBGI010000018">
    <property type="protein sequence ID" value="MBE3000839.1"/>
    <property type="molecule type" value="Genomic_DNA"/>
</dbReference>
<gene>
    <name evidence="2" type="ORF">IDM40_19390</name>
</gene>
<comment type="similarity">
    <text evidence="1">Belongs to the short-chain dehydrogenases/reductases (SDR) family.</text>
</comment>
<dbReference type="PRINTS" id="PR00081">
    <property type="entry name" value="GDHRDH"/>
</dbReference>
<comment type="caution">
    <text evidence="2">The sequence shown here is derived from an EMBL/GenBank/DDBJ whole genome shotgun (WGS) entry which is preliminary data.</text>
</comment>
<organism evidence="2 3">
    <name type="scientific">Nocardiopsis coralli</name>
    <dbReference type="NCBI Taxonomy" id="2772213"/>
    <lineage>
        <taxon>Bacteria</taxon>
        <taxon>Bacillati</taxon>
        <taxon>Actinomycetota</taxon>
        <taxon>Actinomycetes</taxon>
        <taxon>Streptosporangiales</taxon>
        <taxon>Nocardiopsidaceae</taxon>
        <taxon>Nocardiopsis</taxon>
    </lineage>
</organism>
<dbReference type="PANTHER" id="PTHR42760:SF78">
    <property type="entry name" value="3-OXOACYL-[ACYL-CARRIER-PROTEIN] REDUCTASE [NADH]"/>
    <property type="match status" value="1"/>
</dbReference>
<reference evidence="2 3" key="1">
    <citation type="submission" date="2020-09" db="EMBL/GenBank/DDBJ databases">
        <title>Diversity and distribution of actinomycetes associated with coral in the coast of Hainan.</title>
        <authorList>
            <person name="Li F."/>
        </authorList>
    </citation>
    <scope>NUCLEOTIDE SEQUENCE [LARGE SCALE GENOMIC DNA]</scope>
    <source>
        <strain evidence="2 3">HNM0947</strain>
    </source>
</reference>